<feature type="chain" id="PRO_5004498576" description="Phosphatidylinositol-specific phospholipase C X domain-containing protein" evidence="1">
    <location>
        <begin position="20"/>
        <end position="363"/>
    </location>
</feature>
<dbReference type="GO" id="GO:0008081">
    <property type="term" value="F:phosphoric diester hydrolase activity"/>
    <property type="evidence" value="ECO:0007669"/>
    <property type="project" value="InterPro"/>
</dbReference>
<accession>S2KKK6</accession>
<sequence>MKAWSPLFAAALIYAGVNAQIGLEIIEDDSTEPHAAFSEAMNGPGPCNGYPDYKDMPINQAFYLGAHNTQPNDISQALEDGIRYLDINLCKAQGAITTCSSRDGSALKKTFKDVLDDIFQFSRDSVQQFFIVNIKSENVAEPVETKELETLIDEMCKVHTEATAGTDEFVKKECPFIYTRGPGPWPSMADVVEYYPDMAQWEGDGEIVGVRTKFMFTKSDQIISTPGYHATYFSPTFWRSTHMEPVLSIDDLKSNIRKECRIPSGGIALEAYLSNQQDFTYTPETIEDILLSRKGCNLNDSPLNTFISLFSADDYRNQLPYLKELEKRMMDLNFAKWSGNYDLIKPSKFVKKEAEKKVERDEL</sequence>
<dbReference type="eggNOG" id="ENOG502TH17">
    <property type="taxonomic scope" value="Eukaryota"/>
</dbReference>
<dbReference type="VEuPathDB" id="FungiDB:HMPREF1544_00364"/>
<gene>
    <name evidence="2" type="ORF">HMPREF1544_00364</name>
</gene>
<evidence type="ECO:0000313" key="3">
    <source>
        <dbReference type="Proteomes" id="UP000014254"/>
    </source>
</evidence>
<keyword evidence="3" id="KW-1185">Reference proteome</keyword>
<reference evidence="3" key="1">
    <citation type="submission" date="2013-05" db="EMBL/GenBank/DDBJ databases">
        <title>The Genome sequence of Mucor circinelloides f. circinelloides 1006PhL.</title>
        <authorList>
            <consortium name="The Broad Institute Genomics Platform"/>
            <person name="Cuomo C."/>
            <person name="Earl A."/>
            <person name="Findley K."/>
            <person name="Lee S.C."/>
            <person name="Walker B."/>
            <person name="Young S."/>
            <person name="Zeng Q."/>
            <person name="Gargeya S."/>
            <person name="Fitzgerald M."/>
            <person name="Haas B."/>
            <person name="Abouelleil A."/>
            <person name="Allen A.W."/>
            <person name="Alvarado L."/>
            <person name="Arachchi H.M."/>
            <person name="Berlin A.M."/>
            <person name="Chapman S.B."/>
            <person name="Gainer-Dewar J."/>
            <person name="Goldberg J."/>
            <person name="Griggs A."/>
            <person name="Gujja S."/>
            <person name="Hansen M."/>
            <person name="Howarth C."/>
            <person name="Imamovic A."/>
            <person name="Ireland A."/>
            <person name="Larimer J."/>
            <person name="McCowan C."/>
            <person name="Murphy C."/>
            <person name="Pearson M."/>
            <person name="Poon T.W."/>
            <person name="Priest M."/>
            <person name="Roberts A."/>
            <person name="Saif S."/>
            <person name="Shea T."/>
            <person name="Sisk P."/>
            <person name="Sykes S."/>
            <person name="Wortman J."/>
            <person name="Nusbaum C."/>
            <person name="Birren B."/>
        </authorList>
    </citation>
    <scope>NUCLEOTIDE SEQUENCE [LARGE SCALE GENOMIC DNA]</scope>
    <source>
        <strain evidence="3">1006PhL</strain>
    </source>
</reference>
<dbReference type="InterPro" id="IPR017946">
    <property type="entry name" value="PLC-like_Pdiesterase_TIM-brl"/>
</dbReference>
<evidence type="ECO:0008006" key="4">
    <source>
        <dbReference type="Google" id="ProtNLM"/>
    </source>
</evidence>
<keyword evidence="1" id="KW-0732">Signal</keyword>
<dbReference type="SUPFAM" id="SSF51695">
    <property type="entry name" value="PLC-like phosphodiesterases"/>
    <property type="match status" value="1"/>
</dbReference>
<name>S2KKK6_MUCC1</name>
<protein>
    <recommendedName>
        <fullName evidence="4">Phosphatidylinositol-specific phospholipase C X domain-containing protein</fullName>
    </recommendedName>
</protein>
<organism evidence="2 3">
    <name type="scientific">Mucor circinelloides f. circinelloides (strain 1006PhL)</name>
    <name type="common">Mucormycosis agent</name>
    <name type="synonym">Calyptromyces circinelloides</name>
    <dbReference type="NCBI Taxonomy" id="1220926"/>
    <lineage>
        <taxon>Eukaryota</taxon>
        <taxon>Fungi</taxon>
        <taxon>Fungi incertae sedis</taxon>
        <taxon>Mucoromycota</taxon>
        <taxon>Mucoromycotina</taxon>
        <taxon>Mucoromycetes</taxon>
        <taxon>Mucorales</taxon>
        <taxon>Mucorineae</taxon>
        <taxon>Mucoraceae</taxon>
        <taxon>Mucor</taxon>
    </lineage>
</organism>
<evidence type="ECO:0000256" key="1">
    <source>
        <dbReference type="SAM" id="SignalP"/>
    </source>
</evidence>
<feature type="signal peptide" evidence="1">
    <location>
        <begin position="1"/>
        <end position="19"/>
    </location>
</feature>
<dbReference type="AlphaFoldDB" id="S2KKK6"/>
<evidence type="ECO:0000313" key="2">
    <source>
        <dbReference type="EMBL" id="EPB92925.1"/>
    </source>
</evidence>
<dbReference type="GO" id="GO:0006629">
    <property type="term" value="P:lipid metabolic process"/>
    <property type="evidence" value="ECO:0007669"/>
    <property type="project" value="InterPro"/>
</dbReference>
<dbReference type="OMA" id="DMAQWEG"/>
<proteinExistence type="predicted"/>
<dbReference type="InParanoid" id="S2KKK6"/>
<dbReference type="Gene3D" id="3.20.20.190">
    <property type="entry name" value="Phosphatidylinositol (PI) phosphodiesterase"/>
    <property type="match status" value="1"/>
</dbReference>
<dbReference type="Proteomes" id="UP000014254">
    <property type="component" value="Unassembled WGS sequence"/>
</dbReference>
<dbReference type="OrthoDB" id="2343482at2759"/>
<dbReference type="EMBL" id="KE123897">
    <property type="protein sequence ID" value="EPB92925.1"/>
    <property type="molecule type" value="Genomic_DNA"/>
</dbReference>